<evidence type="ECO:0000313" key="3">
    <source>
        <dbReference type="EMBL" id="GAB1318605.1"/>
    </source>
</evidence>
<dbReference type="GeneID" id="98179557"/>
<dbReference type="EMBL" id="BAAFSV010000005">
    <property type="protein sequence ID" value="GAB1318605.1"/>
    <property type="molecule type" value="Genomic_DNA"/>
</dbReference>
<sequence>MVIGLLVISGIPTTIGVCEALSAQKKADAAAKEKAKFHLTVTVSLDGREPVECWCVLKEGKLWIDHPAFPMPGHKFTGYYFTYPSEAQHRGLVSTISDDPPMLNWIFVDKDNGMVRHGGRQDTLGGHTIGPWYWSDDEQWLTLEGDASRFAAVQMENKKWAVVWDRDAGSRREGSESEGGSETEPETEGTEDQDGAGGERSSRPQRRVPVMLRRKLQFGMESRYVKGENG</sequence>
<protein>
    <submittedName>
        <fullName evidence="3">Uncharacterized protein</fullName>
    </submittedName>
</protein>
<keyword evidence="2" id="KW-0732">Signal</keyword>
<evidence type="ECO:0000256" key="2">
    <source>
        <dbReference type="SAM" id="SignalP"/>
    </source>
</evidence>
<keyword evidence="4" id="KW-1185">Reference proteome</keyword>
<gene>
    <name evidence="3" type="ORF">MFIFM68171_08815</name>
</gene>
<dbReference type="PANTHER" id="PTHR38049">
    <property type="entry name" value="RICIN B LECTIN DOMAIN-CONTAINING PROTEIN"/>
    <property type="match status" value="1"/>
</dbReference>
<dbReference type="Proteomes" id="UP001628179">
    <property type="component" value="Unassembled WGS sequence"/>
</dbReference>
<proteinExistence type="predicted"/>
<dbReference type="PANTHER" id="PTHR38049:SF1">
    <property type="entry name" value="PROTEIN KINASE DOMAIN-CONTAINING PROTEIN"/>
    <property type="match status" value="1"/>
</dbReference>
<evidence type="ECO:0000313" key="4">
    <source>
        <dbReference type="Proteomes" id="UP001628179"/>
    </source>
</evidence>
<accession>A0ABQ0GLH9</accession>
<comment type="caution">
    <text evidence="3">The sequence shown here is derived from an EMBL/GenBank/DDBJ whole genome shotgun (WGS) entry which is preliminary data.</text>
</comment>
<feature type="region of interest" description="Disordered" evidence="1">
    <location>
        <begin position="167"/>
        <end position="212"/>
    </location>
</feature>
<feature type="chain" id="PRO_5046340480" evidence="2">
    <location>
        <begin position="21"/>
        <end position="230"/>
    </location>
</feature>
<feature type="compositionally biased region" description="Acidic residues" evidence="1">
    <location>
        <begin position="179"/>
        <end position="194"/>
    </location>
</feature>
<name>A0ABQ0GLH9_9PEZI</name>
<organism evidence="3 4">
    <name type="scientific">Madurella fahalii</name>
    <dbReference type="NCBI Taxonomy" id="1157608"/>
    <lineage>
        <taxon>Eukaryota</taxon>
        <taxon>Fungi</taxon>
        <taxon>Dikarya</taxon>
        <taxon>Ascomycota</taxon>
        <taxon>Pezizomycotina</taxon>
        <taxon>Sordariomycetes</taxon>
        <taxon>Sordariomycetidae</taxon>
        <taxon>Sordariales</taxon>
        <taxon>Sordariales incertae sedis</taxon>
        <taxon>Madurella</taxon>
    </lineage>
</organism>
<reference evidence="3 4" key="1">
    <citation type="submission" date="2024-09" db="EMBL/GenBank/DDBJ databases">
        <title>Itraconazole resistance in Madurella fahalii resulting from another homologue of gene encoding cytochrome P450 14-alpha sterol demethylase (CYP51).</title>
        <authorList>
            <person name="Yoshioka I."/>
            <person name="Fahal A.H."/>
            <person name="Kaneko S."/>
            <person name="Yaguchi T."/>
        </authorList>
    </citation>
    <scope>NUCLEOTIDE SEQUENCE [LARGE SCALE GENOMIC DNA]</scope>
    <source>
        <strain evidence="3 4">IFM 68171</strain>
    </source>
</reference>
<feature type="signal peptide" evidence="2">
    <location>
        <begin position="1"/>
        <end position="20"/>
    </location>
</feature>
<evidence type="ECO:0000256" key="1">
    <source>
        <dbReference type="SAM" id="MobiDB-lite"/>
    </source>
</evidence>
<dbReference type="RefSeq" id="XP_070920335.1">
    <property type="nucleotide sequence ID" value="XM_071064234.1"/>
</dbReference>